<evidence type="ECO:0000313" key="1">
    <source>
        <dbReference type="EMBL" id="PXW96526.1"/>
    </source>
</evidence>
<dbReference type="Pfam" id="PF20159">
    <property type="entry name" value="YidB"/>
    <property type="match status" value="1"/>
</dbReference>
<dbReference type="OrthoDB" id="9795283at2"/>
<accession>A0A318H3Q4</accession>
<evidence type="ECO:0000313" key="2">
    <source>
        <dbReference type="Proteomes" id="UP000247811"/>
    </source>
</evidence>
<dbReference type="SUPFAM" id="SSF140804">
    <property type="entry name" value="YidB-like"/>
    <property type="match status" value="1"/>
</dbReference>
<comment type="caution">
    <text evidence="1">The sequence shown here is derived from an EMBL/GenBank/DDBJ whole genome shotgun (WGS) entry which is preliminary data.</text>
</comment>
<dbReference type="RefSeq" id="WP_110400360.1">
    <property type="nucleotide sequence ID" value="NZ_QJJS01000006.1"/>
</dbReference>
<dbReference type="Gene3D" id="1.10.10.690">
    <property type="entry name" value="YidB-like"/>
    <property type="match status" value="1"/>
</dbReference>
<organism evidence="1 2">
    <name type="scientific">Sphaerotilus hippei</name>
    <dbReference type="NCBI Taxonomy" id="744406"/>
    <lineage>
        <taxon>Bacteria</taxon>
        <taxon>Pseudomonadati</taxon>
        <taxon>Pseudomonadota</taxon>
        <taxon>Betaproteobacteria</taxon>
        <taxon>Burkholderiales</taxon>
        <taxon>Sphaerotilaceae</taxon>
        <taxon>Sphaerotilus</taxon>
    </lineage>
</organism>
<dbReference type="Proteomes" id="UP000247811">
    <property type="component" value="Unassembled WGS sequence"/>
</dbReference>
<name>A0A318H3Q4_9BURK</name>
<dbReference type="InterPro" id="IPR027405">
    <property type="entry name" value="YidB-like"/>
</dbReference>
<keyword evidence="2" id="KW-1185">Reference proteome</keyword>
<gene>
    <name evidence="1" type="ORF">C7444_10644</name>
</gene>
<proteinExistence type="predicted"/>
<reference evidence="1 2" key="1">
    <citation type="submission" date="2018-05" db="EMBL/GenBank/DDBJ databases">
        <title>Genomic Encyclopedia of Type Strains, Phase IV (KMG-IV): sequencing the most valuable type-strain genomes for metagenomic binning, comparative biology and taxonomic classification.</title>
        <authorList>
            <person name="Goeker M."/>
        </authorList>
    </citation>
    <scope>NUCLEOTIDE SEQUENCE [LARGE SCALE GENOMIC DNA]</scope>
    <source>
        <strain evidence="1 2">DSM 566</strain>
    </source>
</reference>
<dbReference type="InterPro" id="IPR045372">
    <property type="entry name" value="YidB"/>
</dbReference>
<dbReference type="EMBL" id="QJJS01000006">
    <property type="protein sequence ID" value="PXW96526.1"/>
    <property type="molecule type" value="Genomic_DNA"/>
</dbReference>
<dbReference type="AlphaFoldDB" id="A0A318H3Q4"/>
<sequence length="149" mass="14525">MGLFDSVLGAVGGQLAGQLGGMLGGGNNNGTAALIGVVMNLLNQPGSEGLGGLLQKFQQGGLGEVAASWVSSGQNLPISADQLQGVLGSDLVGQIAGQLGIEPGAAAGQLAQWLPQVVDTLTPDGQAPSAGTDLGALLPQVLGSLMSRG</sequence>
<protein>
    <submittedName>
        <fullName evidence="1">Uncharacterized protein YidB (DUF937 family)</fullName>
    </submittedName>
</protein>